<dbReference type="Proteomes" id="UP000308600">
    <property type="component" value="Unassembled WGS sequence"/>
</dbReference>
<evidence type="ECO:0000313" key="1">
    <source>
        <dbReference type="EMBL" id="TFK62602.1"/>
    </source>
</evidence>
<name>A0ACD3ACM1_9AGAR</name>
<proteinExistence type="predicted"/>
<organism evidence="1 2">
    <name type="scientific">Pluteus cervinus</name>
    <dbReference type="NCBI Taxonomy" id="181527"/>
    <lineage>
        <taxon>Eukaryota</taxon>
        <taxon>Fungi</taxon>
        <taxon>Dikarya</taxon>
        <taxon>Basidiomycota</taxon>
        <taxon>Agaricomycotina</taxon>
        <taxon>Agaricomycetes</taxon>
        <taxon>Agaricomycetidae</taxon>
        <taxon>Agaricales</taxon>
        <taxon>Pluteineae</taxon>
        <taxon>Pluteaceae</taxon>
        <taxon>Pluteus</taxon>
    </lineage>
</organism>
<evidence type="ECO:0000313" key="2">
    <source>
        <dbReference type="Proteomes" id="UP000308600"/>
    </source>
</evidence>
<gene>
    <name evidence="1" type="ORF">BDN72DRAFT_383609</name>
</gene>
<sequence>MAKKSANKIRRQKFNSDPTAAERSRLLKITRRIGPINHLPPELLVHIFFLVQSNLHNEFAANYYKWTVITQVSRSWRALARGTKQLWNVISHDTETTESAWIATSLDRSWPVHIHVVVKFDLDGEHFAFLERIVRENYRIRSLHIEVVGEGDGMRRKLKILVDLLAMEMPVLEEAILQGVNQYHWRRWVHLPTTHLFHSVAPCLKSLRVIDLKLGLHSLPFNGITSLTLYYEDGRRGDLSFRILFSFLRITHMHLQTLTLRNALPDDDTENDIDTLEPVSLTSLSSLELFALTHHCIKFLSHVIIPPSASANIRTWARSVDATTPRTFLGTVITHLSDDLLEFVDRLDLQIEDFYVSFSLRKQGDYQNGEWQHKTPVNIRCPRRYGYEWPFPSLAPFSNVSVVALTGPCIPTLGLSTILSLQPSGVVCKTDNPRHHVNRNTSFKIGRSRKGLD</sequence>
<accession>A0ACD3ACM1</accession>
<reference evidence="1 2" key="1">
    <citation type="journal article" date="2019" name="Nat. Ecol. Evol.">
        <title>Megaphylogeny resolves global patterns of mushroom evolution.</title>
        <authorList>
            <person name="Varga T."/>
            <person name="Krizsan K."/>
            <person name="Foldi C."/>
            <person name="Dima B."/>
            <person name="Sanchez-Garcia M."/>
            <person name="Sanchez-Ramirez S."/>
            <person name="Szollosi G.J."/>
            <person name="Szarkandi J.G."/>
            <person name="Papp V."/>
            <person name="Albert L."/>
            <person name="Andreopoulos W."/>
            <person name="Angelini C."/>
            <person name="Antonin V."/>
            <person name="Barry K.W."/>
            <person name="Bougher N.L."/>
            <person name="Buchanan P."/>
            <person name="Buyck B."/>
            <person name="Bense V."/>
            <person name="Catcheside P."/>
            <person name="Chovatia M."/>
            <person name="Cooper J."/>
            <person name="Damon W."/>
            <person name="Desjardin D."/>
            <person name="Finy P."/>
            <person name="Geml J."/>
            <person name="Haridas S."/>
            <person name="Hughes K."/>
            <person name="Justo A."/>
            <person name="Karasinski D."/>
            <person name="Kautmanova I."/>
            <person name="Kiss B."/>
            <person name="Kocsube S."/>
            <person name="Kotiranta H."/>
            <person name="LaButti K.M."/>
            <person name="Lechner B.E."/>
            <person name="Liimatainen K."/>
            <person name="Lipzen A."/>
            <person name="Lukacs Z."/>
            <person name="Mihaltcheva S."/>
            <person name="Morgado L.N."/>
            <person name="Niskanen T."/>
            <person name="Noordeloos M.E."/>
            <person name="Ohm R.A."/>
            <person name="Ortiz-Santana B."/>
            <person name="Ovrebo C."/>
            <person name="Racz N."/>
            <person name="Riley R."/>
            <person name="Savchenko A."/>
            <person name="Shiryaev A."/>
            <person name="Soop K."/>
            <person name="Spirin V."/>
            <person name="Szebenyi C."/>
            <person name="Tomsovsky M."/>
            <person name="Tulloss R.E."/>
            <person name="Uehling J."/>
            <person name="Grigoriev I.V."/>
            <person name="Vagvolgyi C."/>
            <person name="Papp T."/>
            <person name="Martin F.M."/>
            <person name="Miettinen O."/>
            <person name="Hibbett D.S."/>
            <person name="Nagy L.G."/>
        </authorList>
    </citation>
    <scope>NUCLEOTIDE SEQUENCE [LARGE SCALE GENOMIC DNA]</scope>
    <source>
        <strain evidence="1 2">NL-1719</strain>
    </source>
</reference>
<protein>
    <submittedName>
        <fullName evidence="1">Uncharacterized protein</fullName>
    </submittedName>
</protein>
<dbReference type="EMBL" id="ML208571">
    <property type="protein sequence ID" value="TFK62602.1"/>
    <property type="molecule type" value="Genomic_DNA"/>
</dbReference>
<keyword evidence="2" id="KW-1185">Reference proteome</keyword>